<reference evidence="2" key="1">
    <citation type="journal article" date="2021" name="New Phytol.">
        <title>Evolutionary innovations through gain and loss of genes in the ectomycorrhizal Boletales.</title>
        <authorList>
            <person name="Wu G."/>
            <person name="Miyauchi S."/>
            <person name="Morin E."/>
            <person name="Kuo A."/>
            <person name="Drula E."/>
            <person name="Varga T."/>
            <person name="Kohler A."/>
            <person name="Feng B."/>
            <person name="Cao Y."/>
            <person name="Lipzen A."/>
            <person name="Daum C."/>
            <person name="Hundley H."/>
            <person name="Pangilinan J."/>
            <person name="Johnson J."/>
            <person name="Barry K."/>
            <person name="LaButti K."/>
            <person name="Ng V."/>
            <person name="Ahrendt S."/>
            <person name="Min B."/>
            <person name="Choi I.G."/>
            <person name="Park H."/>
            <person name="Plett J.M."/>
            <person name="Magnuson J."/>
            <person name="Spatafora J.W."/>
            <person name="Nagy L.G."/>
            <person name="Henrissat B."/>
            <person name="Grigoriev I.V."/>
            <person name="Yang Z.L."/>
            <person name="Xu J."/>
            <person name="Martin F.M."/>
        </authorList>
    </citation>
    <scope>NUCLEOTIDE SEQUENCE</scope>
    <source>
        <strain evidence="2">KKN 215</strain>
    </source>
</reference>
<dbReference type="InterPro" id="IPR001279">
    <property type="entry name" value="Metallo-B-lactamas"/>
</dbReference>
<evidence type="ECO:0000313" key="2">
    <source>
        <dbReference type="EMBL" id="KAH8078045.1"/>
    </source>
</evidence>
<dbReference type="SUPFAM" id="SSF56281">
    <property type="entry name" value="Metallo-hydrolase/oxidoreductase"/>
    <property type="match status" value="1"/>
</dbReference>
<comment type="caution">
    <text evidence="2">The sequence shown here is derived from an EMBL/GenBank/DDBJ whole genome shotgun (WGS) entry which is preliminary data.</text>
</comment>
<dbReference type="Gene3D" id="3.60.15.10">
    <property type="entry name" value="Ribonuclease Z/Hydroxyacylglutathione hydrolase-like"/>
    <property type="match status" value="1"/>
</dbReference>
<keyword evidence="3" id="KW-1185">Reference proteome</keyword>
<dbReference type="Pfam" id="PF00753">
    <property type="entry name" value="Lactamase_B"/>
    <property type="match status" value="1"/>
</dbReference>
<organism evidence="2 3">
    <name type="scientific">Cristinia sonorae</name>
    <dbReference type="NCBI Taxonomy" id="1940300"/>
    <lineage>
        <taxon>Eukaryota</taxon>
        <taxon>Fungi</taxon>
        <taxon>Dikarya</taxon>
        <taxon>Basidiomycota</taxon>
        <taxon>Agaricomycotina</taxon>
        <taxon>Agaricomycetes</taxon>
        <taxon>Agaricomycetidae</taxon>
        <taxon>Agaricales</taxon>
        <taxon>Pleurotineae</taxon>
        <taxon>Stephanosporaceae</taxon>
        <taxon>Cristinia</taxon>
    </lineage>
</organism>
<dbReference type="Proteomes" id="UP000813824">
    <property type="component" value="Unassembled WGS sequence"/>
</dbReference>
<dbReference type="GO" id="GO:0016740">
    <property type="term" value="F:transferase activity"/>
    <property type="evidence" value="ECO:0007669"/>
    <property type="project" value="TreeGrafter"/>
</dbReference>
<feature type="domain" description="Metallo-beta-lactamase" evidence="1">
    <location>
        <begin position="83"/>
        <end position="134"/>
    </location>
</feature>
<accession>A0A8K0UDH2</accession>
<dbReference type="CDD" id="cd07713">
    <property type="entry name" value="DHPS-like_MBL-fold"/>
    <property type="match status" value="1"/>
</dbReference>
<dbReference type="PANTHER" id="PTHR13754">
    <property type="entry name" value="METALLO-BETA-LACTAMASE SUPERFAMILY PROTEIN"/>
    <property type="match status" value="1"/>
</dbReference>
<dbReference type="InterPro" id="IPR052926">
    <property type="entry name" value="Metallo-beta-lactamase_dom"/>
</dbReference>
<proteinExistence type="predicted"/>
<name>A0A8K0UDH2_9AGAR</name>
<evidence type="ECO:0000259" key="1">
    <source>
        <dbReference type="Pfam" id="PF00753"/>
    </source>
</evidence>
<dbReference type="PANTHER" id="PTHR13754:SF13">
    <property type="entry name" value="METALLO-BETA-LACTAMASE SUPERFAMILY PROTEIN (AFU_ORTHOLOGUE AFUA_3G07630)"/>
    <property type="match status" value="1"/>
</dbReference>
<dbReference type="InterPro" id="IPR041712">
    <property type="entry name" value="DHPS-like_MBL-fold"/>
</dbReference>
<evidence type="ECO:0000313" key="3">
    <source>
        <dbReference type="Proteomes" id="UP000813824"/>
    </source>
</evidence>
<dbReference type="EMBL" id="JAEVFJ010000060">
    <property type="protein sequence ID" value="KAH8078045.1"/>
    <property type="molecule type" value="Genomic_DNA"/>
</dbReference>
<gene>
    <name evidence="2" type="ORF">BXZ70DRAFT_961868</name>
</gene>
<dbReference type="OrthoDB" id="1470350at2759"/>
<dbReference type="InterPro" id="IPR036866">
    <property type="entry name" value="RibonucZ/Hydroxyglut_hydro"/>
</dbReference>
<protein>
    <submittedName>
        <fullName evidence="2">Beta-lactamase-like protein</fullName>
    </submittedName>
</protein>
<sequence length="371" mass="40564">MVADKIKKVDKLTITFLVDNSIEWFTKLPPGFTHEIKIHLGEHSPAVNPVTGAPILDFEKFCCGAHGFSALIETQVEGSEPQLTLFDTGPESRSIARNIASLQIPVQRISRVVLSHWHSDHSGGLLSFLRIRKAAFADPDCDPVNPGLVVVDLHPDRPIARGIAPGGPTKVIGQLATDPRFEEIEELDGFIEKHSKEHLVAEDTVYVSGEIPRVTPWEQGLLGAVRWVGDEESKRGEWVEEEQIMDERYALVDVKGKGLVIFSACSHAGIVNVVRDAIVNFKRPIHMVIGGLHLATPDLVDRIEPTVQFLADKVRPAPTYVLPMHCTGFQAKAALEKALGEGCVPAGTGIRVEVTGDGEVEKRIFAPTISL</sequence>
<dbReference type="AlphaFoldDB" id="A0A8K0UDH2"/>